<dbReference type="EC" id="5.2.1.8" evidence="6"/>
<dbReference type="SUPFAM" id="SSF54534">
    <property type="entry name" value="FKBP-like"/>
    <property type="match status" value="1"/>
</dbReference>
<gene>
    <name evidence="10" type="ORF">ACFOD9_02725</name>
</gene>
<dbReference type="PANTHER" id="PTHR43811:SF19">
    <property type="entry name" value="39 KDA FK506-BINDING NUCLEAR PROTEIN"/>
    <property type="match status" value="1"/>
</dbReference>
<comment type="catalytic activity">
    <reaction evidence="1 5 6">
        <text>[protein]-peptidylproline (omega=180) = [protein]-peptidylproline (omega=0)</text>
        <dbReference type="Rhea" id="RHEA:16237"/>
        <dbReference type="Rhea" id="RHEA-COMP:10747"/>
        <dbReference type="Rhea" id="RHEA-COMP:10748"/>
        <dbReference type="ChEBI" id="CHEBI:83833"/>
        <dbReference type="ChEBI" id="CHEBI:83834"/>
        <dbReference type="EC" id="5.2.1.8"/>
    </reaction>
</comment>
<comment type="caution">
    <text evidence="10">The sequence shown here is derived from an EMBL/GenBank/DDBJ whole genome shotgun (WGS) entry which is preliminary data.</text>
</comment>
<dbReference type="EMBL" id="JBHRTQ010000003">
    <property type="protein sequence ID" value="MFC3173160.1"/>
    <property type="molecule type" value="Genomic_DNA"/>
</dbReference>
<keyword evidence="8" id="KW-1133">Transmembrane helix</keyword>
<proteinExistence type="inferred from homology"/>
<evidence type="ECO:0000256" key="3">
    <source>
        <dbReference type="ARBA" id="ARBA00023110"/>
    </source>
</evidence>
<evidence type="ECO:0000256" key="5">
    <source>
        <dbReference type="PROSITE-ProRule" id="PRU00277"/>
    </source>
</evidence>
<evidence type="ECO:0000259" key="9">
    <source>
        <dbReference type="PROSITE" id="PS50059"/>
    </source>
</evidence>
<feature type="region of interest" description="Disordered" evidence="7">
    <location>
        <begin position="157"/>
        <end position="176"/>
    </location>
</feature>
<feature type="transmembrane region" description="Helical" evidence="8">
    <location>
        <begin position="20"/>
        <end position="39"/>
    </location>
</feature>
<accession>A0ABV7IKC5</accession>
<evidence type="ECO:0000313" key="10">
    <source>
        <dbReference type="EMBL" id="MFC3173160.1"/>
    </source>
</evidence>
<evidence type="ECO:0000256" key="2">
    <source>
        <dbReference type="ARBA" id="ARBA00006577"/>
    </source>
</evidence>
<dbReference type="InterPro" id="IPR001179">
    <property type="entry name" value="PPIase_FKBP_dom"/>
</dbReference>
<feature type="domain" description="PPIase FKBP-type" evidence="9">
    <location>
        <begin position="59"/>
        <end position="139"/>
    </location>
</feature>
<dbReference type="PANTHER" id="PTHR43811">
    <property type="entry name" value="FKBP-TYPE PEPTIDYL-PROLYL CIS-TRANS ISOMERASE FKPA"/>
    <property type="match status" value="1"/>
</dbReference>
<keyword evidence="4 5" id="KW-0413">Isomerase</keyword>
<evidence type="ECO:0000256" key="1">
    <source>
        <dbReference type="ARBA" id="ARBA00000971"/>
    </source>
</evidence>
<dbReference type="PROSITE" id="PS50059">
    <property type="entry name" value="FKBP_PPIASE"/>
    <property type="match status" value="1"/>
</dbReference>
<keyword evidence="11" id="KW-1185">Reference proteome</keyword>
<dbReference type="GO" id="GO:0003755">
    <property type="term" value="F:peptidyl-prolyl cis-trans isomerase activity"/>
    <property type="evidence" value="ECO:0007669"/>
    <property type="project" value="UniProtKB-EC"/>
</dbReference>
<dbReference type="Gene3D" id="3.10.50.40">
    <property type="match status" value="1"/>
</dbReference>
<dbReference type="InterPro" id="IPR046357">
    <property type="entry name" value="PPIase_dom_sf"/>
</dbReference>
<protein>
    <recommendedName>
        <fullName evidence="6">Peptidyl-prolyl cis-trans isomerase</fullName>
        <ecNumber evidence="6">5.2.1.8</ecNumber>
    </recommendedName>
</protein>
<evidence type="ECO:0000256" key="7">
    <source>
        <dbReference type="SAM" id="MobiDB-lite"/>
    </source>
</evidence>
<dbReference type="Pfam" id="PF00254">
    <property type="entry name" value="FKBP_C"/>
    <property type="match status" value="1"/>
</dbReference>
<feature type="compositionally biased region" description="Low complexity" evidence="7">
    <location>
        <begin position="164"/>
        <end position="176"/>
    </location>
</feature>
<keyword evidence="8" id="KW-0472">Membrane</keyword>
<evidence type="ECO:0000256" key="6">
    <source>
        <dbReference type="RuleBase" id="RU003915"/>
    </source>
</evidence>
<evidence type="ECO:0000313" key="11">
    <source>
        <dbReference type="Proteomes" id="UP001595604"/>
    </source>
</evidence>
<name>A0ABV7IKC5_9SPHN</name>
<keyword evidence="8" id="KW-0812">Transmembrane</keyword>
<keyword evidence="3 5" id="KW-0697">Rotamase</keyword>
<comment type="similarity">
    <text evidence="2 6">Belongs to the FKBP-type PPIase family.</text>
</comment>
<dbReference type="RefSeq" id="WP_379508552.1">
    <property type="nucleotide sequence ID" value="NZ_JBHRTQ010000003.1"/>
</dbReference>
<evidence type="ECO:0000256" key="4">
    <source>
        <dbReference type="ARBA" id="ARBA00023235"/>
    </source>
</evidence>
<reference evidence="11" key="1">
    <citation type="journal article" date="2019" name="Int. J. Syst. Evol. Microbiol.">
        <title>The Global Catalogue of Microorganisms (GCM) 10K type strain sequencing project: providing services to taxonomists for standard genome sequencing and annotation.</title>
        <authorList>
            <consortium name="The Broad Institute Genomics Platform"/>
            <consortium name="The Broad Institute Genome Sequencing Center for Infectious Disease"/>
            <person name="Wu L."/>
            <person name="Ma J."/>
        </authorList>
    </citation>
    <scope>NUCLEOTIDE SEQUENCE [LARGE SCALE GENOMIC DNA]</scope>
    <source>
        <strain evidence="11">KCTC 42984</strain>
    </source>
</reference>
<evidence type="ECO:0000256" key="8">
    <source>
        <dbReference type="SAM" id="Phobius"/>
    </source>
</evidence>
<sequence length="176" mass="18345">MTEITRVPLQPLAKGSLGRLWLGVAAAVAVAGAGAWAAMPALVSVKTVKAGEGPSPSIDDVAFIDYTGKLANGTVFDQGKAPLALREVVPGFTQALEQMQAGGKYKVKIPARLAYGDKANGPIPANSDLYFDIEVLGVMSRQQFEQQRQMMQMMQGLQGGGAHGAPEGAPEAAPKP</sequence>
<organism evidence="10 11">
    <name type="scientific">Novosphingobium bradum</name>
    <dbReference type="NCBI Taxonomy" id="1737444"/>
    <lineage>
        <taxon>Bacteria</taxon>
        <taxon>Pseudomonadati</taxon>
        <taxon>Pseudomonadota</taxon>
        <taxon>Alphaproteobacteria</taxon>
        <taxon>Sphingomonadales</taxon>
        <taxon>Sphingomonadaceae</taxon>
        <taxon>Novosphingobium</taxon>
    </lineage>
</organism>
<dbReference type="Proteomes" id="UP001595604">
    <property type="component" value="Unassembled WGS sequence"/>
</dbReference>